<sequence length="61" mass="7448">MNSRPVAGIKMQQSIHLYGCSYVLFYDLLDKTGKQEKRVVKKRVFYKKRRKQNFLFINTWF</sequence>
<accession>A0A1A9I0B4</accession>
<organism evidence="1 2">
    <name type="scientific">Niabella ginsenosidivorans</name>
    <dbReference type="NCBI Taxonomy" id="1176587"/>
    <lineage>
        <taxon>Bacteria</taxon>
        <taxon>Pseudomonadati</taxon>
        <taxon>Bacteroidota</taxon>
        <taxon>Chitinophagia</taxon>
        <taxon>Chitinophagales</taxon>
        <taxon>Chitinophagaceae</taxon>
        <taxon>Niabella</taxon>
    </lineage>
</organism>
<dbReference type="KEGG" id="nia:A8C56_03500"/>
<protein>
    <submittedName>
        <fullName evidence="1">Uncharacterized protein</fullName>
    </submittedName>
</protein>
<reference evidence="1 2" key="1">
    <citation type="submission" date="2016-05" db="EMBL/GenBank/DDBJ databases">
        <title>Niabella ginsenosidivorans BS26 whole genome sequencing.</title>
        <authorList>
            <person name="Im W.T."/>
            <person name="Siddiqi M.Z."/>
        </authorList>
    </citation>
    <scope>NUCLEOTIDE SEQUENCE [LARGE SCALE GENOMIC DNA]</scope>
    <source>
        <strain evidence="1 2">BS26</strain>
    </source>
</reference>
<evidence type="ECO:0000313" key="2">
    <source>
        <dbReference type="Proteomes" id="UP000077667"/>
    </source>
</evidence>
<name>A0A1A9I0B4_9BACT</name>
<dbReference type="Proteomes" id="UP000077667">
    <property type="component" value="Chromosome"/>
</dbReference>
<keyword evidence="2" id="KW-1185">Reference proteome</keyword>
<gene>
    <name evidence="1" type="ORF">A8C56_03500</name>
</gene>
<evidence type="ECO:0000313" key="1">
    <source>
        <dbReference type="EMBL" id="ANH80171.1"/>
    </source>
</evidence>
<proteinExistence type="predicted"/>
<dbReference type="AlphaFoldDB" id="A0A1A9I0B4"/>
<dbReference type="EMBL" id="CP015772">
    <property type="protein sequence ID" value="ANH80171.1"/>
    <property type="molecule type" value="Genomic_DNA"/>
</dbReference>